<name>A0A1H3UTS4_9ACTN</name>
<organism evidence="1 2">
    <name type="scientific">Asanoa ishikariensis</name>
    <dbReference type="NCBI Taxonomy" id="137265"/>
    <lineage>
        <taxon>Bacteria</taxon>
        <taxon>Bacillati</taxon>
        <taxon>Actinomycetota</taxon>
        <taxon>Actinomycetes</taxon>
        <taxon>Micromonosporales</taxon>
        <taxon>Micromonosporaceae</taxon>
        <taxon>Asanoa</taxon>
    </lineage>
</organism>
<dbReference type="EMBL" id="FNQB01000005">
    <property type="protein sequence ID" value="SDZ65199.1"/>
    <property type="molecule type" value="Genomic_DNA"/>
</dbReference>
<gene>
    <name evidence="1" type="ORF">SAMN05421684_7958</name>
</gene>
<evidence type="ECO:0000313" key="1">
    <source>
        <dbReference type="EMBL" id="SDZ65199.1"/>
    </source>
</evidence>
<keyword evidence="2" id="KW-1185">Reference proteome</keyword>
<evidence type="ECO:0000313" key="2">
    <source>
        <dbReference type="Proteomes" id="UP000199632"/>
    </source>
</evidence>
<reference evidence="2" key="1">
    <citation type="submission" date="2016-10" db="EMBL/GenBank/DDBJ databases">
        <authorList>
            <person name="Varghese N."/>
            <person name="Submissions S."/>
        </authorList>
    </citation>
    <scope>NUCLEOTIDE SEQUENCE [LARGE SCALE GENOMIC DNA]</scope>
    <source>
        <strain evidence="2">DSM 44718</strain>
    </source>
</reference>
<accession>A0A1H3UTS4</accession>
<sequence>MVFADEVAWKREDLVTGMVEFLRTLPGVTAVEHVDREAVVISAAAVPTGRLSAAVRRRWEEAKQERPPWMAAMDRAARTVEGLTGFQRDGWQLTRVVDSQLSHVINLDHWNGREPGEHLIVVEAYVRLELPDVHPHSVLRYSGDLDDAVLLGEVITGRLRPALEPLTSVDAMLERWHGHESIEEAGRYRLPEIRLHARVLVSRGRLAEARDLYQIDFERTQPSHRPYLLQRLAELGVPALTTGSDPQLSVTEEATLTAWHTSTLPLTDRLRDLTGMRLDGARKSLDELWAWLRDSRDRLQREFAEVAPTLAMSYYGVLAGGTDAGHAPRDPWYRVTAELLTAYVGEVVIAQAPGTVWGIGVNGELALIRRSGTGLLWRVLAIVHGAFGAPIEEFDPHQLRRLSDDMLRWVNADPTSQVWITRTSA</sequence>
<proteinExistence type="predicted"/>
<dbReference type="Proteomes" id="UP000199632">
    <property type="component" value="Unassembled WGS sequence"/>
</dbReference>
<protein>
    <submittedName>
        <fullName evidence="1">Uncharacterized protein</fullName>
    </submittedName>
</protein>
<dbReference type="AlphaFoldDB" id="A0A1H3UTS4"/>